<dbReference type="InterPro" id="IPR036388">
    <property type="entry name" value="WH-like_DNA-bd_sf"/>
</dbReference>
<dbReference type="SUPFAM" id="SSF53067">
    <property type="entry name" value="Actin-like ATPase domain"/>
    <property type="match status" value="2"/>
</dbReference>
<comment type="caution">
    <text evidence="2">The sequence shown here is derived from an EMBL/GenBank/DDBJ whole genome shotgun (WGS) entry which is preliminary data.</text>
</comment>
<dbReference type="Gene3D" id="1.10.10.10">
    <property type="entry name" value="Winged helix-like DNA-binding domain superfamily/Winged helix DNA-binding domain"/>
    <property type="match status" value="1"/>
</dbReference>
<dbReference type="PANTHER" id="PTHR18964:SF149">
    <property type="entry name" value="BIFUNCTIONAL UDP-N-ACETYLGLUCOSAMINE 2-EPIMERASE_N-ACETYLMANNOSAMINE KINASE"/>
    <property type="match status" value="1"/>
</dbReference>
<dbReference type="InterPro" id="IPR000600">
    <property type="entry name" value="ROK"/>
</dbReference>
<reference evidence="2 3" key="1">
    <citation type="submission" date="2019-04" db="EMBL/GenBank/DDBJ databases">
        <authorList>
            <person name="Li M."/>
            <person name="Gao C."/>
        </authorList>
    </citation>
    <scope>NUCLEOTIDE SEQUENCE [LARGE SCALE GENOMIC DNA]</scope>
    <source>
        <strain evidence="2 3">BGMRC 2031</strain>
    </source>
</reference>
<evidence type="ECO:0000313" key="2">
    <source>
        <dbReference type="EMBL" id="TKI06159.1"/>
    </source>
</evidence>
<dbReference type="EMBL" id="SZPQ01000015">
    <property type="protein sequence ID" value="TKI06159.1"/>
    <property type="molecule type" value="Genomic_DNA"/>
</dbReference>
<organism evidence="2 3">
    <name type="scientific">Martelella alba</name>
    <dbReference type="NCBI Taxonomy" id="2590451"/>
    <lineage>
        <taxon>Bacteria</taxon>
        <taxon>Pseudomonadati</taxon>
        <taxon>Pseudomonadota</taxon>
        <taxon>Alphaproteobacteria</taxon>
        <taxon>Hyphomicrobiales</taxon>
        <taxon>Aurantimonadaceae</taxon>
        <taxon>Martelella</taxon>
    </lineage>
</organism>
<dbReference type="Proteomes" id="UP000305202">
    <property type="component" value="Unassembled WGS sequence"/>
</dbReference>
<dbReference type="SUPFAM" id="SSF46785">
    <property type="entry name" value="Winged helix' DNA-binding domain"/>
    <property type="match status" value="1"/>
</dbReference>
<accession>A0ABY2SKQ8</accession>
<gene>
    <name evidence="2" type="ORF">FCN80_11645</name>
</gene>
<proteinExistence type="inferred from homology"/>
<dbReference type="PANTHER" id="PTHR18964">
    <property type="entry name" value="ROK (REPRESSOR, ORF, KINASE) FAMILY"/>
    <property type="match status" value="1"/>
</dbReference>
<dbReference type="Gene3D" id="3.30.420.40">
    <property type="match status" value="2"/>
</dbReference>
<dbReference type="Pfam" id="PF00480">
    <property type="entry name" value="ROK"/>
    <property type="match status" value="1"/>
</dbReference>
<sequence>MNLRGMNSHYMRCYNKSVIISHLYRQKVASKSTLAQLSQLSIPAVSNILDELRADGYILRLEQNLHKRGNNSGSYQIATRGNILCLNVSPFLVESVLTDGLVRPLQPLRQTPVQITTPQQLPQEIEKYYRHYRQFEPDTPLRIALSVHGQVNPRTGVSERMPQALWHEPIELRYLLERKLATRLLMDNDCVMLALAEKWQNPDSADDFCVINVDYGIGSSFVIDREIYRGDLFGSGQIGHTIVDPDGTACSCGRYGCLETVASLSSLKKQARRQLKLTPASSLENQHINTAWLIERFHAGDAAVRQMVGNAARAIGLSLYNFLNVLNITHITLYGRSCLFGEDWLGIIHEQTYFNPFDHAGTAREGATRIEIGGLTRQRQIMGIGFLYAEEMMQNEVFNNTAIHRTTDPAGGKLRL</sequence>
<name>A0ABY2SKQ8_9HYPH</name>
<keyword evidence="3" id="KW-1185">Reference proteome</keyword>
<dbReference type="InterPro" id="IPR043129">
    <property type="entry name" value="ATPase_NBD"/>
</dbReference>
<dbReference type="InterPro" id="IPR036390">
    <property type="entry name" value="WH_DNA-bd_sf"/>
</dbReference>
<evidence type="ECO:0000256" key="1">
    <source>
        <dbReference type="ARBA" id="ARBA00006479"/>
    </source>
</evidence>
<evidence type="ECO:0000313" key="3">
    <source>
        <dbReference type="Proteomes" id="UP000305202"/>
    </source>
</evidence>
<protein>
    <submittedName>
        <fullName evidence="2">ROK family transcriptional regulator</fullName>
    </submittedName>
</protein>
<comment type="similarity">
    <text evidence="1">Belongs to the ROK (NagC/XylR) family.</text>
</comment>